<evidence type="ECO:0000313" key="3">
    <source>
        <dbReference type="Proteomes" id="UP001219525"/>
    </source>
</evidence>
<feature type="transmembrane region" description="Helical" evidence="1">
    <location>
        <begin position="122"/>
        <end position="139"/>
    </location>
</feature>
<name>A0AAD7E5Z5_9AGAR</name>
<dbReference type="Proteomes" id="UP001219525">
    <property type="component" value="Unassembled WGS sequence"/>
</dbReference>
<dbReference type="InterPro" id="IPR002110">
    <property type="entry name" value="Ankyrin_rpt"/>
</dbReference>
<gene>
    <name evidence="2" type="ORF">GGX14DRAFT_411044</name>
</gene>
<evidence type="ECO:0008006" key="4">
    <source>
        <dbReference type="Google" id="ProtNLM"/>
    </source>
</evidence>
<keyword evidence="1" id="KW-1133">Transmembrane helix</keyword>
<keyword evidence="1" id="KW-0472">Membrane</keyword>
<keyword evidence="1" id="KW-0812">Transmembrane</keyword>
<proteinExistence type="predicted"/>
<dbReference type="AlphaFoldDB" id="A0AAD7E5Z5"/>
<reference evidence="2" key="1">
    <citation type="submission" date="2023-03" db="EMBL/GenBank/DDBJ databases">
        <title>Massive genome expansion in bonnet fungi (Mycena s.s.) driven by repeated elements and novel gene families across ecological guilds.</title>
        <authorList>
            <consortium name="Lawrence Berkeley National Laboratory"/>
            <person name="Harder C.B."/>
            <person name="Miyauchi S."/>
            <person name="Viragh M."/>
            <person name="Kuo A."/>
            <person name="Thoen E."/>
            <person name="Andreopoulos B."/>
            <person name="Lu D."/>
            <person name="Skrede I."/>
            <person name="Drula E."/>
            <person name="Henrissat B."/>
            <person name="Morin E."/>
            <person name="Kohler A."/>
            <person name="Barry K."/>
            <person name="LaButti K."/>
            <person name="Morin E."/>
            <person name="Salamov A."/>
            <person name="Lipzen A."/>
            <person name="Mereny Z."/>
            <person name="Hegedus B."/>
            <person name="Baldrian P."/>
            <person name="Stursova M."/>
            <person name="Weitz H."/>
            <person name="Taylor A."/>
            <person name="Grigoriev I.V."/>
            <person name="Nagy L.G."/>
            <person name="Martin F."/>
            <person name="Kauserud H."/>
        </authorList>
    </citation>
    <scope>NUCLEOTIDE SEQUENCE</scope>
    <source>
        <strain evidence="2">9144</strain>
    </source>
</reference>
<dbReference type="Gene3D" id="1.25.40.20">
    <property type="entry name" value="Ankyrin repeat-containing domain"/>
    <property type="match status" value="1"/>
</dbReference>
<sequence>MSALGIWLWLHPREFGSGLSCVPTLTIVGGAVPFSSHALQIFSLIMYFLLLVPGVNLLPPILFFLALHLVYNWSREHHEEVHTAFLAVGLALLAVINIILIVDIERTLTNNNQSNANNVWGFGQVLSLLLLVVPLRDAWNAFRDVQEGRLTVNYQFQQVLREDLTATSIWDRLHVLITRGADPRVDVKGTKFTNSLQLVGYFGRIDLVEFLGIDKIPFEKRLTMTELEGDPTWGYKTLLQAASANGQIAVVEQLLKFRPEDVNIEGGHYGTAFCAACANGKIEIAKLLLEQGANVMLC</sequence>
<feature type="transmembrane region" description="Helical" evidence="1">
    <location>
        <begin position="44"/>
        <end position="71"/>
    </location>
</feature>
<accession>A0AAD7E5Z5</accession>
<protein>
    <recommendedName>
        <fullName evidence="4">Ankyrin</fullName>
    </recommendedName>
</protein>
<evidence type="ECO:0000313" key="2">
    <source>
        <dbReference type="EMBL" id="KAJ7230509.1"/>
    </source>
</evidence>
<feature type="transmembrane region" description="Helical" evidence="1">
    <location>
        <begin position="83"/>
        <end position="102"/>
    </location>
</feature>
<organism evidence="2 3">
    <name type="scientific">Mycena pura</name>
    <dbReference type="NCBI Taxonomy" id="153505"/>
    <lineage>
        <taxon>Eukaryota</taxon>
        <taxon>Fungi</taxon>
        <taxon>Dikarya</taxon>
        <taxon>Basidiomycota</taxon>
        <taxon>Agaricomycotina</taxon>
        <taxon>Agaricomycetes</taxon>
        <taxon>Agaricomycetidae</taxon>
        <taxon>Agaricales</taxon>
        <taxon>Marasmiineae</taxon>
        <taxon>Mycenaceae</taxon>
        <taxon>Mycena</taxon>
    </lineage>
</organism>
<dbReference type="SUPFAM" id="SSF48403">
    <property type="entry name" value="Ankyrin repeat"/>
    <property type="match status" value="1"/>
</dbReference>
<keyword evidence="3" id="KW-1185">Reference proteome</keyword>
<evidence type="ECO:0000256" key="1">
    <source>
        <dbReference type="SAM" id="Phobius"/>
    </source>
</evidence>
<dbReference type="InterPro" id="IPR036770">
    <property type="entry name" value="Ankyrin_rpt-contain_sf"/>
</dbReference>
<dbReference type="EMBL" id="JARJCW010000001">
    <property type="protein sequence ID" value="KAJ7230509.1"/>
    <property type="molecule type" value="Genomic_DNA"/>
</dbReference>
<feature type="non-terminal residue" evidence="2">
    <location>
        <position position="298"/>
    </location>
</feature>
<dbReference type="SMART" id="SM00248">
    <property type="entry name" value="ANK"/>
    <property type="match status" value="2"/>
</dbReference>
<dbReference type="Pfam" id="PF12796">
    <property type="entry name" value="Ank_2"/>
    <property type="match status" value="1"/>
</dbReference>
<comment type="caution">
    <text evidence="2">The sequence shown here is derived from an EMBL/GenBank/DDBJ whole genome shotgun (WGS) entry which is preliminary data.</text>
</comment>